<dbReference type="GeneID" id="28857714"/>
<dbReference type="STRING" id="1380566.A0A179FK56"/>
<evidence type="ECO:0000313" key="4">
    <source>
        <dbReference type="Proteomes" id="UP000078397"/>
    </source>
</evidence>
<proteinExistence type="inferred from homology"/>
<accession>A0A179FK56</accession>
<dbReference type="Proteomes" id="UP000078397">
    <property type="component" value="Unassembled WGS sequence"/>
</dbReference>
<evidence type="ECO:0000256" key="1">
    <source>
        <dbReference type="ARBA" id="ARBA00038376"/>
    </source>
</evidence>
<comment type="similarity">
    <text evidence="1">Belongs to the avfA family.</text>
</comment>
<dbReference type="InterPro" id="IPR036291">
    <property type="entry name" value="NAD(P)-bd_dom_sf"/>
</dbReference>
<dbReference type="InterPro" id="IPR016040">
    <property type="entry name" value="NAD(P)-bd_dom"/>
</dbReference>
<organism evidence="3 4">
    <name type="scientific">Pochonia chlamydosporia 170</name>
    <dbReference type="NCBI Taxonomy" id="1380566"/>
    <lineage>
        <taxon>Eukaryota</taxon>
        <taxon>Fungi</taxon>
        <taxon>Dikarya</taxon>
        <taxon>Ascomycota</taxon>
        <taxon>Pezizomycotina</taxon>
        <taxon>Sordariomycetes</taxon>
        <taxon>Hypocreomycetidae</taxon>
        <taxon>Hypocreales</taxon>
        <taxon>Clavicipitaceae</taxon>
        <taxon>Pochonia</taxon>
    </lineage>
</organism>
<dbReference type="RefSeq" id="XP_018143029.1">
    <property type="nucleotide sequence ID" value="XM_018293720.1"/>
</dbReference>
<evidence type="ECO:0000259" key="2">
    <source>
        <dbReference type="Pfam" id="PF13460"/>
    </source>
</evidence>
<dbReference type="EMBL" id="LSBJ02000004">
    <property type="protein sequence ID" value="OAQ65942.1"/>
    <property type="molecule type" value="Genomic_DNA"/>
</dbReference>
<dbReference type="GO" id="GO:0016646">
    <property type="term" value="F:oxidoreductase activity, acting on the CH-NH group of donors, NAD or NADP as acceptor"/>
    <property type="evidence" value="ECO:0007669"/>
    <property type="project" value="TreeGrafter"/>
</dbReference>
<protein>
    <submittedName>
        <fullName evidence="3">NmrA family protein</fullName>
    </submittedName>
</protein>
<comment type="caution">
    <text evidence="3">The sequence shown here is derived from an EMBL/GenBank/DDBJ whole genome shotgun (WGS) entry which is preliminary data.</text>
</comment>
<dbReference type="PANTHER" id="PTHR43355:SF2">
    <property type="entry name" value="FLAVIN REDUCTASE (NADPH)"/>
    <property type="match status" value="1"/>
</dbReference>
<gene>
    <name evidence="3" type="ORF">VFPPC_15967</name>
</gene>
<keyword evidence="4" id="KW-1185">Reference proteome</keyword>
<dbReference type="AlphaFoldDB" id="A0A179FK56"/>
<dbReference type="SUPFAM" id="SSF51735">
    <property type="entry name" value="NAD(P)-binding Rossmann-fold domains"/>
    <property type="match status" value="1"/>
</dbReference>
<sequence length="258" mass="28732">MGERSKVLVLGGTGKAGICLLRELLYRNHETIAYARNPSKIPEDVASNPLLSVIQGEITDNQALSSAISQCHMIVSLLGPVTIRMTDPAQYANFYKESIFPLMREHSVKRIYAMGTISIRRPEDSFSFVRWLIRLLMMTIAMTVYKNVLAIEKVFETEATDLEWLVYRIAGIPGETDEASWRVDREEGKTFVGWVGEKGWQASQKRAALTRWLVDAVEGGAEEWIGKMPATPDVVTGARRPVDLVLITADAENSGDVS</sequence>
<dbReference type="Pfam" id="PF13460">
    <property type="entry name" value="NAD_binding_10"/>
    <property type="match status" value="1"/>
</dbReference>
<reference evidence="3 4" key="1">
    <citation type="journal article" date="2016" name="PLoS Pathog.">
        <title>Biosynthesis of antibiotic leucinostatins in bio-control fungus Purpureocillium lilacinum and their inhibition on phytophthora revealed by genome mining.</title>
        <authorList>
            <person name="Wang G."/>
            <person name="Liu Z."/>
            <person name="Lin R."/>
            <person name="Li E."/>
            <person name="Mao Z."/>
            <person name="Ling J."/>
            <person name="Yang Y."/>
            <person name="Yin W.B."/>
            <person name="Xie B."/>
        </authorList>
    </citation>
    <scope>NUCLEOTIDE SEQUENCE [LARGE SCALE GENOMIC DNA]</scope>
    <source>
        <strain evidence="3">170</strain>
    </source>
</reference>
<feature type="domain" description="NAD(P)-binding" evidence="2">
    <location>
        <begin position="11"/>
        <end position="190"/>
    </location>
</feature>
<dbReference type="PANTHER" id="PTHR43355">
    <property type="entry name" value="FLAVIN REDUCTASE (NADPH)"/>
    <property type="match status" value="1"/>
</dbReference>
<dbReference type="KEGG" id="pchm:VFPPC_15967"/>
<dbReference type="Gene3D" id="3.40.50.720">
    <property type="entry name" value="NAD(P)-binding Rossmann-like Domain"/>
    <property type="match status" value="1"/>
</dbReference>
<name>A0A179FK56_METCM</name>
<dbReference type="OrthoDB" id="10254221at2759"/>
<evidence type="ECO:0000313" key="3">
    <source>
        <dbReference type="EMBL" id="OAQ65942.1"/>
    </source>
</evidence>
<dbReference type="InterPro" id="IPR051606">
    <property type="entry name" value="Polyketide_Oxido-like"/>
</dbReference>